<sequence length="272" mass="30249">MDNTENDNNGGDNRVNIETIKQRLSSALGSNADVYWKSLREFVQGKLTRQEFDFYANLYIPADKVNLHNQFILANIHNATRVENPPLKGEAGKKKKKKINKQNNREEETKRLKAVIKSLGKQERERIKNLGNIMNLSTNNPLLLYQPKAPSIALEHGLFGGVEPETSNILLYALESHLKTIITNCLVKLRTNRTLGIRTAIQPKNIQNLSVKDFLFTFSNSPNVLVEYPLNLERFLLTRGAVGAADSDDDGEGSDGISTVSAMIGGSANNSI</sequence>
<protein>
    <recommendedName>
        <fullName evidence="8">Transcriptional regulator of RNA polII, SAGA, subunit-domain-containing protein</fullName>
    </recommendedName>
</protein>
<organism evidence="6 7">
    <name type="scientific">Conidiobolus coronatus (strain ATCC 28846 / CBS 209.66 / NRRL 28638)</name>
    <name type="common">Delacroixia coronata</name>
    <dbReference type="NCBI Taxonomy" id="796925"/>
    <lineage>
        <taxon>Eukaryota</taxon>
        <taxon>Fungi</taxon>
        <taxon>Fungi incertae sedis</taxon>
        <taxon>Zoopagomycota</taxon>
        <taxon>Entomophthoromycotina</taxon>
        <taxon>Entomophthoromycetes</taxon>
        <taxon>Entomophthorales</taxon>
        <taxon>Ancylistaceae</taxon>
        <taxon>Conidiobolus</taxon>
    </lineage>
</organism>
<dbReference type="Pfam" id="PF12767">
    <property type="entry name" value="SAGA-Tad1"/>
    <property type="match status" value="1"/>
</dbReference>
<comment type="subcellular location">
    <subcellularLocation>
        <location evidence="1">Nucleus</location>
    </subcellularLocation>
</comment>
<evidence type="ECO:0000313" key="6">
    <source>
        <dbReference type="EMBL" id="KXN72932.1"/>
    </source>
</evidence>
<keyword evidence="3" id="KW-0804">Transcription</keyword>
<dbReference type="STRING" id="796925.A0A137PD88"/>
<gene>
    <name evidence="6" type="ORF">CONCODRAFT_77571</name>
</gene>
<dbReference type="GO" id="GO:0000124">
    <property type="term" value="C:SAGA complex"/>
    <property type="evidence" value="ECO:0007669"/>
    <property type="project" value="UniProtKB-ARBA"/>
</dbReference>
<dbReference type="Proteomes" id="UP000070444">
    <property type="component" value="Unassembled WGS sequence"/>
</dbReference>
<keyword evidence="4" id="KW-0539">Nucleus</keyword>
<keyword evidence="2" id="KW-0805">Transcription regulation</keyword>
<accession>A0A137PD88</accession>
<dbReference type="PANTHER" id="PTHR21277:SF5">
    <property type="entry name" value="TRANSCRIPTIONAL ADAPTER 1"/>
    <property type="match status" value="1"/>
</dbReference>
<evidence type="ECO:0000256" key="4">
    <source>
        <dbReference type="ARBA" id="ARBA00023242"/>
    </source>
</evidence>
<evidence type="ECO:0008006" key="8">
    <source>
        <dbReference type="Google" id="ProtNLM"/>
    </source>
</evidence>
<dbReference type="OrthoDB" id="10264870at2759"/>
<dbReference type="CDD" id="cd22933">
    <property type="entry name" value="HFD_HFI1"/>
    <property type="match status" value="1"/>
</dbReference>
<dbReference type="GO" id="GO:0003713">
    <property type="term" value="F:transcription coactivator activity"/>
    <property type="evidence" value="ECO:0007669"/>
    <property type="project" value="TreeGrafter"/>
</dbReference>
<feature type="region of interest" description="Disordered" evidence="5">
    <location>
        <begin position="83"/>
        <end position="108"/>
    </location>
</feature>
<keyword evidence="7" id="KW-1185">Reference proteome</keyword>
<dbReference type="GO" id="GO:0005634">
    <property type="term" value="C:nucleus"/>
    <property type="evidence" value="ECO:0007669"/>
    <property type="project" value="UniProtKB-SubCell"/>
</dbReference>
<evidence type="ECO:0000313" key="7">
    <source>
        <dbReference type="Proteomes" id="UP000070444"/>
    </source>
</evidence>
<evidence type="ECO:0000256" key="3">
    <source>
        <dbReference type="ARBA" id="ARBA00023163"/>
    </source>
</evidence>
<dbReference type="PANTHER" id="PTHR21277">
    <property type="entry name" value="TRANSCRIPTIONAL ADAPTER 1"/>
    <property type="match status" value="1"/>
</dbReference>
<dbReference type="AlphaFoldDB" id="A0A137PD88"/>
<evidence type="ECO:0000256" key="5">
    <source>
        <dbReference type="SAM" id="MobiDB-lite"/>
    </source>
</evidence>
<evidence type="ECO:0000256" key="1">
    <source>
        <dbReference type="ARBA" id="ARBA00004123"/>
    </source>
</evidence>
<reference evidence="6 7" key="1">
    <citation type="journal article" date="2015" name="Genome Biol. Evol.">
        <title>Phylogenomic analyses indicate that early fungi evolved digesting cell walls of algal ancestors of land plants.</title>
        <authorList>
            <person name="Chang Y."/>
            <person name="Wang S."/>
            <person name="Sekimoto S."/>
            <person name="Aerts A.L."/>
            <person name="Choi C."/>
            <person name="Clum A."/>
            <person name="LaButti K.M."/>
            <person name="Lindquist E.A."/>
            <person name="Yee Ngan C."/>
            <person name="Ohm R.A."/>
            <person name="Salamov A.A."/>
            <person name="Grigoriev I.V."/>
            <person name="Spatafora J.W."/>
            <person name="Berbee M.L."/>
        </authorList>
    </citation>
    <scope>NUCLEOTIDE SEQUENCE [LARGE SCALE GENOMIC DNA]</scope>
    <source>
        <strain evidence="6 7">NRRL 28638</strain>
    </source>
</reference>
<dbReference type="OMA" id="RTQNDPI"/>
<dbReference type="GO" id="GO:0006357">
    <property type="term" value="P:regulation of transcription by RNA polymerase II"/>
    <property type="evidence" value="ECO:0007669"/>
    <property type="project" value="TreeGrafter"/>
</dbReference>
<name>A0A137PD88_CONC2</name>
<dbReference type="EMBL" id="KQ964444">
    <property type="protein sequence ID" value="KXN72932.1"/>
    <property type="molecule type" value="Genomic_DNA"/>
</dbReference>
<evidence type="ECO:0000256" key="2">
    <source>
        <dbReference type="ARBA" id="ARBA00023015"/>
    </source>
</evidence>
<proteinExistence type="predicted"/>
<dbReference type="InterPro" id="IPR024738">
    <property type="entry name" value="Hfi1/Tada1"/>
</dbReference>